<proteinExistence type="predicted"/>
<name>A0A420I806_9PEZI</name>
<dbReference type="Proteomes" id="UP000286134">
    <property type="component" value="Unassembled WGS sequence"/>
</dbReference>
<keyword evidence="2" id="KW-1185">Reference proteome</keyword>
<organism evidence="1 2">
    <name type="scientific">Erysiphe neolycopersici</name>
    <dbReference type="NCBI Taxonomy" id="212602"/>
    <lineage>
        <taxon>Eukaryota</taxon>
        <taxon>Fungi</taxon>
        <taxon>Dikarya</taxon>
        <taxon>Ascomycota</taxon>
        <taxon>Pezizomycotina</taxon>
        <taxon>Leotiomycetes</taxon>
        <taxon>Erysiphales</taxon>
        <taxon>Erysiphaceae</taxon>
        <taxon>Erysiphe</taxon>
    </lineage>
</organism>
<dbReference type="EMBL" id="MCFK01000315">
    <property type="protein sequence ID" value="RKF65774.1"/>
    <property type="molecule type" value="Genomic_DNA"/>
</dbReference>
<evidence type="ECO:0000313" key="2">
    <source>
        <dbReference type="Proteomes" id="UP000286134"/>
    </source>
</evidence>
<accession>A0A420I806</accession>
<protein>
    <submittedName>
        <fullName evidence="1">Uncharacterized protein</fullName>
    </submittedName>
</protein>
<sequence>MWIDWLGLKPKKSRINDLRLWPRSSELITNLREFIQAGGVFLPQRPMEGLLKSPRILVGGINTLKNT</sequence>
<reference evidence="1 2" key="1">
    <citation type="journal article" date="2018" name="BMC Genomics">
        <title>Comparative genome analyses reveal sequence features reflecting distinct modes of host-adaptation between dicot and monocot powdery mildew.</title>
        <authorList>
            <person name="Wu Y."/>
            <person name="Ma X."/>
            <person name="Pan Z."/>
            <person name="Kale S.D."/>
            <person name="Song Y."/>
            <person name="King H."/>
            <person name="Zhang Q."/>
            <person name="Presley C."/>
            <person name="Deng X."/>
            <person name="Wei C.I."/>
            <person name="Xiao S."/>
        </authorList>
    </citation>
    <scope>NUCLEOTIDE SEQUENCE [LARGE SCALE GENOMIC DNA]</scope>
    <source>
        <strain evidence="1">UMSG2</strain>
    </source>
</reference>
<comment type="caution">
    <text evidence="1">The sequence shown here is derived from an EMBL/GenBank/DDBJ whole genome shotgun (WGS) entry which is preliminary data.</text>
</comment>
<gene>
    <name evidence="1" type="ORF">OnM2_003027</name>
</gene>
<evidence type="ECO:0000313" key="1">
    <source>
        <dbReference type="EMBL" id="RKF65774.1"/>
    </source>
</evidence>
<dbReference type="AlphaFoldDB" id="A0A420I806"/>